<reference evidence="1" key="1">
    <citation type="submission" date="2020-05" db="EMBL/GenBank/DDBJ databases">
        <authorList>
            <person name="Chiriac C."/>
            <person name="Salcher M."/>
            <person name="Ghai R."/>
            <person name="Kavagutti S V."/>
        </authorList>
    </citation>
    <scope>NUCLEOTIDE SEQUENCE</scope>
</reference>
<evidence type="ECO:0000313" key="1">
    <source>
        <dbReference type="EMBL" id="CAB5222467.1"/>
    </source>
</evidence>
<name>A0A6J7WXE0_9CAUD</name>
<protein>
    <submittedName>
        <fullName evidence="1">Uncharacterized protein</fullName>
    </submittedName>
</protein>
<proteinExistence type="predicted"/>
<organism evidence="1">
    <name type="scientific">uncultured Caudovirales phage</name>
    <dbReference type="NCBI Taxonomy" id="2100421"/>
    <lineage>
        <taxon>Viruses</taxon>
        <taxon>Duplodnaviria</taxon>
        <taxon>Heunggongvirae</taxon>
        <taxon>Uroviricota</taxon>
        <taxon>Caudoviricetes</taxon>
        <taxon>Peduoviridae</taxon>
        <taxon>Maltschvirus</taxon>
        <taxon>Maltschvirus maltsch</taxon>
    </lineage>
</organism>
<dbReference type="EMBL" id="LR798311">
    <property type="protein sequence ID" value="CAB5222467.1"/>
    <property type="molecule type" value="Genomic_DNA"/>
</dbReference>
<sequence>MEVTFRSRWLEINMRTKRMYSPALDTFLPPQLAARLGDWLWSTGKGLRKLGAE</sequence>
<gene>
    <name evidence="1" type="ORF">UFOVP370_8</name>
</gene>
<accession>A0A6J7WXE0</accession>